<reference evidence="2" key="1">
    <citation type="submission" date="2017-04" db="EMBL/GenBank/DDBJ databases">
        <authorList>
            <person name="Varghese N."/>
            <person name="Submissions S."/>
        </authorList>
    </citation>
    <scope>NUCLEOTIDE SEQUENCE [LARGE SCALE GENOMIC DNA]</scope>
    <source>
        <strain evidence="2">Ballard 720</strain>
    </source>
</reference>
<gene>
    <name evidence="1" type="ORF">SAMN06295900_101389</name>
</gene>
<proteinExistence type="predicted"/>
<accession>A0A1X7CI24</accession>
<protein>
    <submittedName>
        <fullName evidence="1">Uncharacterized protein</fullName>
    </submittedName>
</protein>
<sequence>MAEAREACRAGLAAGAPLLRASQALGQAGWLPAQRFADALVLASPFAAGELSDRFQTALDDFHAALRRRNLRELACSGTLFAHYREFSARIAAHTGAPSVVAFEDLALAARPIAPATMRRLPAAQLARLRACYEAALLAVLREPHASGAVDELERCASELIGPDPYDVWRLVTSCAKALRLTGRAVSADAEAKRFYARSNLLLADQARGATSAPRSFVRAALALLWRDYALYGAAAEDADHVALLNDYGLTVDWHVAGTSASEVLWEAGAERAAADDGGGTRVLGVLSINVRAYEDFLQTADASMAALVAQSEHTADGEAARRASEAGYRLGAAACAVGFGHVAVLADALGLAWRLGSYALDEGAPGRMPDAKAVEAGSEALRAMLLRVAAGVAPPESAKPLVDLTRAIERAAPAYPAPPV</sequence>
<dbReference type="STRING" id="28094.SAMN06295900_101389"/>
<name>A0A1X7CI24_TRICW</name>
<dbReference type="Proteomes" id="UP000192911">
    <property type="component" value="Unassembled WGS sequence"/>
</dbReference>
<organism evidence="1 2">
    <name type="scientific">Trinickia caryophylli</name>
    <name type="common">Paraburkholderia caryophylli</name>
    <dbReference type="NCBI Taxonomy" id="28094"/>
    <lineage>
        <taxon>Bacteria</taxon>
        <taxon>Pseudomonadati</taxon>
        <taxon>Pseudomonadota</taxon>
        <taxon>Betaproteobacteria</taxon>
        <taxon>Burkholderiales</taxon>
        <taxon>Burkholderiaceae</taxon>
        <taxon>Trinickia</taxon>
    </lineage>
</organism>
<evidence type="ECO:0000313" key="1">
    <source>
        <dbReference type="EMBL" id="SME96727.1"/>
    </source>
</evidence>
<keyword evidence="2" id="KW-1185">Reference proteome</keyword>
<evidence type="ECO:0000313" key="2">
    <source>
        <dbReference type="Proteomes" id="UP000192911"/>
    </source>
</evidence>
<dbReference type="EMBL" id="FXAH01000001">
    <property type="protein sequence ID" value="SME96727.1"/>
    <property type="molecule type" value="Genomic_DNA"/>
</dbReference>
<dbReference type="AlphaFoldDB" id="A0A1X7CI24"/>